<keyword evidence="1" id="KW-1133">Transmembrane helix</keyword>
<gene>
    <name evidence="2" type="ORF">ERS852582_00776</name>
</gene>
<dbReference type="InterPro" id="IPR019635">
    <property type="entry name" value="DUF2500"/>
</dbReference>
<organism evidence="2 3">
    <name type="scientific">Faecalibacterium prausnitzii</name>
    <dbReference type="NCBI Taxonomy" id="853"/>
    <lineage>
        <taxon>Bacteria</taxon>
        <taxon>Bacillati</taxon>
        <taxon>Bacillota</taxon>
        <taxon>Clostridia</taxon>
        <taxon>Eubacteriales</taxon>
        <taxon>Oscillospiraceae</taxon>
        <taxon>Faecalibacterium</taxon>
    </lineage>
</organism>
<dbReference type="RefSeq" id="WP_055185411.1">
    <property type="nucleotide sequence ID" value="NZ_CYXN01000003.1"/>
</dbReference>
<name>A0A173S3B0_9FIRM</name>
<feature type="transmembrane region" description="Helical" evidence="1">
    <location>
        <begin position="12"/>
        <end position="30"/>
    </location>
</feature>
<reference evidence="2 3" key="1">
    <citation type="submission" date="2015-09" db="EMBL/GenBank/DDBJ databases">
        <authorList>
            <consortium name="Pathogen Informatics"/>
        </authorList>
    </citation>
    <scope>NUCLEOTIDE SEQUENCE [LARGE SCALE GENOMIC DNA]</scope>
    <source>
        <strain evidence="2 3">2789STDY5834970</strain>
    </source>
</reference>
<dbReference type="Gene3D" id="2.40.50.660">
    <property type="match status" value="1"/>
</dbReference>
<dbReference type="Proteomes" id="UP000095649">
    <property type="component" value="Unassembled WGS sequence"/>
</dbReference>
<evidence type="ECO:0000256" key="1">
    <source>
        <dbReference type="SAM" id="Phobius"/>
    </source>
</evidence>
<dbReference type="EMBL" id="CYXN01000003">
    <property type="protein sequence ID" value="CUM83838.1"/>
    <property type="molecule type" value="Genomic_DNA"/>
</dbReference>
<proteinExistence type="predicted"/>
<sequence length="121" mass="13574">MFYSGFDALFSILFPLVFLVVLGMILFTVVSNLRTWSKNNASPRLTVPATVVAKRMNVSRHHTDNAMAHTFTTYYVTFQVESGDRMELEVGGSDYGMLVEGDTGKLSFQGTRYLGFERKDG</sequence>
<dbReference type="OrthoDB" id="282886at2"/>
<dbReference type="Pfam" id="PF10694">
    <property type="entry name" value="DUF2500"/>
    <property type="match status" value="1"/>
</dbReference>
<keyword evidence="1" id="KW-0472">Membrane</keyword>
<protein>
    <submittedName>
        <fullName evidence="2">Protein of uncharacterized function (DUF2500)</fullName>
    </submittedName>
</protein>
<evidence type="ECO:0000313" key="2">
    <source>
        <dbReference type="EMBL" id="CUM83838.1"/>
    </source>
</evidence>
<accession>A0A173S3B0</accession>
<dbReference type="AlphaFoldDB" id="A0A173S3B0"/>
<evidence type="ECO:0000313" key="3">
    <source>
        <dbReference type="Proteomes" id="UP000095649"/>
    </source>
</evidence>
<keyword evidence="1" id="KW-0812">Transmembrane</keyword>